<dbReference type="GO" id="GO:0006369">
    <property type="term" value="P:termination of RNA polymerase II transcription"/>
    <property type="evidence" value="ECO:0007669"/>
    <property type="project" value="InterPro"/>
</dbReference>
<feature type="compositionally biased region" description="Low complexity" evidence="1">
    <location>
        <begin position="412"/>
        <end position="421"/>
    </location>
</feature>
<feature type="compositionally biased region" description="Pro residues" evidence="1">
    <location>
        <begin position="428"/>
        <end position="461"/>
    </location>
</feature>
<feature type="compositionally biased region" description="Polar residues" evidence="1">
    <location>
        <begin position="374"/>
        <end position="387"/>
    </location>
</feature>
<dbReference type="GO" id="GO:0000993">
    <property type="term" value="F:RNA polymerase II complex binding"/>
    <property type="evidence" value="ECO:0007669"/>
    <property type="project" value="InterPro"/>
</dbReference>
<dbReference type="OrthoDB" id="343582at2759"/>
<name>A0A811JSL5_9BILA</name>
<accession>A0A811JSL5</accession>
<organism evidence="3 4">
    <name type="scientific">Bursaphelenchus okinawaensis</name>
    <dbReference type="NCBI Taxonomy" id="465554"/>
    <lineage>
        <taxon>Eukaryota</taxon>
        <taxon>Metazoa</taxon>
        <taxon>Ecdysozoa</taxon>
        <taxon>Nematoda</taxon>
        <taxon>Chromadorea</taxon>
        <taxon>Rhabditida</taxon>
        <taxon>Tylenchina</taxon>
        <taxon>Tylenchomorpha</taxon>
        <taxon>Aphelenchoidea</taxon>
        <taxon>Aphelenchoididae</taxon>
        <taxon>Bursaphelenchus</taxon>
    </lineage>
</organism>
<sequence length="871" mass="96072">MTTDENARVEDYKNSLKELTGNHKLKINLLTILAEDYADVSPRIVDSIIESAYQAPGPLKLVHLYLIDSISKNVTAQGGYAIKFSNKIADLFVHVFLQADDRTRASMYKLRNTWANVYPRAKLYAIDLKIHEIDRNWPVLSLTSNGARAAAPAAPRPEPAPATPQTAASNVHVNPRFYSGNQANPPLPKVNSASTSRTPLPQVPSVPSTSRAPLPKPHLNDSQSSVASATSTSSNKSTDSVLKAPVTMGAALKNLGKKKEEKAKTTDPRLRPAEEKTNGVVKPKKISELGPIPRKKTSEIKTEIVEEVDKVDKIRKIKKEVSKQRRDASADATIKKKKFTKSDAKASATSPTESWKKDKKQVDKLPGNRHAANNHINRPPASNSPVLQPTAAPGSHAFNLPAMQPRGPPVDPNLLNPMNRMPPRHPPPHGNYPPPPNFGPRPGPPPFGAGPPPAFPYPGPPSFFNTPTSSAMPMPNVSAPPPNFPLPQNPANLPAHIKNDTPRLPNVPGNNRIFVDGKAYEVIYLENEAVIERNGVPHRISFCGPPRDVIIDGVAHRMAFGETKEVSIDGHVHRLRFGAPSRELYMGDFPFKGAFGGPPIMATINGKKHEIRLMGPPPEVKIDQDPCYELTRHMQNARRNDGARGNTSEMNIKELLSNLQKSGVLNQISQPKTPPALSPAVVKRKSPSPGMEEPIIPTKMILDKAEELDAPAISLAEFGLEQLQMRYKSVARDLCQKRSACPDCGIEIERMDSAEYRKHLDGHLQLELHAKQDSAAHVRTRPVFQTEEDFINYSETDDVNHPRVSAEVVEKMDVDTNEEQGGDVLSSETEQRECSECCEPFEEYFDHDSDEWRLKDCVLLNDKAFHRACRA</sequence>
<dbReference type="InterPro" id="IPR006569">
    <property type="entry name" value="CID_dom"/>
</dbReference>
<dbReference type="SUPFAM" id="SSF48464">
    <property type="entry name" value="ENTH/VHS domain"/>
    <property type="match status" value="1"/>
</dbReference>
<dbReference type="PROSITE" id="PS51391">
    <property type="entry name" value="CID"/>
    <property type="match status" value="1"/>
</dbReference>
<dbReference type="EMBL" id="CAJFDH010000001">
    <property type="protein sequence ID" value="CAD5206148.1"/>
    <property type="molecule type" value="Genomic_DNA"/>
</dbReference>
<feature type="compositionally biased region" description="Basic and acidic residues" evidence="1">
    <location>
        <begin position="257"/>
        <end position="277"/>
    </location>
</feature>
<evidence type="ECO:0000259" key="2">
    <source>
        <dbReference type="PROSITE" id="PS51391"/>
    </source>
</evidence>
<dbReference type="PANTHER" id="PTHR15921:SF3">
    <property type="entry name" value="PRE-MRNA CLEAVAGE COMPLEX 2 PROTEIN PCF11"/>
    <property type="match status" value="1"/>
</dbReference>
<proteinExistence type="predicted"/>
<evidence type="ECO:0000313" key="3">
    <source>
        <dbReference type="EMBL" id="CAD5206148.1"/>
    </source>
</evidence>
<dbReference type="GO" id="GO:0005849">
    <property type="term" value="C:mRNA cleavage factor complex"/>
    <property type="evidence" value="ECO:0007669"/>
    <property type="project" value="TreeGrafter"/>
</dbReference>
<comment type="caution">
    <text evidence="3">The sequence shown here is derived from an EMBL/GenBank/DDBJ whole genome shotgun (WGS) entry which is preliminary data.</text>
</comment>
<feature type="compositionally biased region" description="Basic and acidic residues" evidence="1">
    <location>
        <begin position="354"/>
        <end position="363"/>
    </location>
</feature>
<feature type="compositionally biased region" description="Basic and acidic residues" evidence="1">
    <location>
        <begin position="318"/>
        <end position="329"/>
    </location>
</feature>
<evidence type="ECO:0000256" key="1">
    <source>
        <dbReference type="SAM" id="MobiDB-lite"/>
    </source>
</evidence>
<dbReference type="GO" id="GO:0031124">
    <property type="term" value="P:mRNA 3'-end processing"/>
    <property type="evidence" value="ECO:0007669"/>
    <property type="project" value="InterPro"/>
</dbReference>
<dbReference type="Proteomes" id="UP000614601">
    <property type="component" value="Unassembled WGS sequence"/>
</dbReference>
<reference evidence="3" key="1">
    <citation type="submission" date="2020-09" db="EMBL/GenBank/DDBJ databases">
        <authorList>
            <person name="Kikuchi T."/>
        </authorList>
    </citation>
    <scope>NUCLEOTIDE SEQUENCE</scope>
    <source>
        <strain evidence="3">SH1</strain>
    </source>
</reference>
<gene>
    <name evidence="3" type="ORF">BOKJ2_LOCUS832</name>
</gene>
<keyword evidence="4" id="KW-1185">Reference proteome</keyword>
<feature type="domain" description="CID" evidence="2">
    <location>
        <begin position="4"/>
        <end position="134"/>
    </location>
</feature>
<feature type="compositionally biased region" description="Polar residues" evidence="1">
    <location>
        <begin position="191"/>
        <end position="211"/>
    </location>
</feature>
<dbReference type="GO" id="GO:0003729">
    <property type="term" value="F:mRNA binding"/>
    <property type="evidence" value="ECO:0007669"/>
    <property type="project" value="InterPro"/>
</dbReference>
<evidence type="ECO:0000313" key="4">
    <source>
        <dbReference type="Proteomes" id="UP000614601"/>
    </source>
</evidence>
<dbReference type="EMBL" id="CAJFCW020000001">
    <property type="protein sequence ID" value="CAG9080669.1"/>
    <property type="molecule type" value="Genomic_DNA"/>
</dbReference>
<dbReference type="PANTHER" id="PTHR15921">
    <property type="entry name" value="PRE-MRNA CLEAVAGE COMPLEX II"/>
    <property type="match status" value="1"/>
</dbReference>
<dbReference type="GO" id="GO:0005737">
    <property type="term" value="C:cytoplasm"/>
    <property type="evidence" value="ECO:0007669"/>
    <property type="project" value="TreeGrafter"/>
</dbReference>
<feature type="region of interest" description="Disordered" evidence="1">
    <location>
        <begin position="318"/>
        <end position="470"/>
    </location>
</feature>
<dbReference type="AlphaFoldDB" id="A0A811JSL5"/>
<dbReference type="SMART" id="SM00582">
    <property type="entry name" value="RPR"/>
    <property type="match status" value="1"/>
</dbReference>
<dbReference type="Proteomes" id="UP000783686">
    <property type="component" value="Unassembled WGS sequence"/>
</dbReference>
<dbReference type="Pfam" id="PF04818">
    <property type="entry name" value="CID"/>
    <property type="match status" value="1"/>
</dbReference>
<dbReference type="InterPro" id="IPR045154">
    <property type="entry name" value="PCF11-like"/>
</dbReference>
<dbReference type="InterPro" id="IPR047415">
    <property type="entry name" value="Pcf11_CID"/>
</dbReference>
<dbReference type="CDD" id="cd16982">
    <property type="entry name" value="CID_Pcf11"/>
    <property type="match status" value="1"/>
</dbReference>
<feature type="region of interest" description="Disordered" evidence="1">
    <location>
        <begin position="175"/>
        <end position="278"/>
    </location>
</feature>
<protein>
    <recommendedName>
        <fullName evidence="2">CID domain-containing protein</fullName>
    </recommendedName>
</protein>
<feature type="compositionally biased region" description="Low complexity" evidence="1">
    <location>
        <begin position="220"/>
        <end position="241"/>
    </location>
</feature>
<dbReference type="Gene3D" id="1.25.40.90">
    <property type="match status" value="1"/>
</dbReference>
<dbReference type="InterPro" id="IPR008942">
    <property type="entry name" value="ENTH_VHS"/>
</dbReference>
<feature type="region of interest" description="Disordered" evidence="1">
    <location>
        <begin position="669"/>
        <end position="694"/>
    </location>
</feature>